<accession>A0ABS5KNZ7</accession>
<keyword evidence="3" id="KW-1185">Reference proteome</keyword>
<feature type="domain" description="Transposase IS204/IS1001/IS1096/IS1165 DDE" evidence="1">
    <location>
        <begin position="67"/>
        <end position="175"/>
    </location>
</feature>
<organism evidence="2 3">
    <name type="scientific">Catenulispora pinistramenti</name>
    <dbReference type="NCBI Taxonomy" id="2705254"/>
    <lineage>
        <taxon>Bacteria</taxon>
        <taxon>Bacillati</taxon>
        <taxon>Actinomycetota</taxon>
        <taxon>Actinomycetes</taxon>
        <taxon>Catenulisporales</taxon>
        <taxon>Catenulisporaceae</taxon>
        <taxon>Catenulispora</taxon>
    </lineage>
</organism>
<evidence type="ECO:0000313" key="3">
    <source>
        <dbReference type="Proteomes" id="UP000730482"/>
    </source>
</evidence>
<protein>
    <submittedName>
        <fullName evidence="2">Transposase</fullName>
    </submittedName>
</protein>
<dbReference type="PANTHER" id="PTHR33498">
    <property type="entry name" value="TRANSPOSASE FOR INSERTION SEQUENCE ELEMENT IS1557"/>
    <property type="match status" value="1"/>
</dbReference>
<name>A0ABS5KNZ7_9ACTN</name>
<dbReference type="Pfam" id="PF01610">
    <property type="entry name" value="DDE_Tnp_ISL3"/>
    <property type="match status" value="1"/>
</dbReference>
<sequence>MLRSTISRWPSTLGCHSATALHAELTERGLVCSFRTLSRYLRTLTVRGVLPPTTVTPPKTRTLVGWLMRPEAALTEDERSGLKQALNDCPDLARLREHVAAFAGLLTSRPSNGRLLKWVNAARTDTLPALKTFATGLDKDWDAVLGAVTSPWSSGVVEGTVTKIKLAKRQMYGRAGLPLLRKRVLLL</sequence>
<comment type="caution">
    <text evidence="2">The sequence shown here is derived from an EMBL/GenBank/DDBJ whole genome shotgun (WGS) entry which is preliminary data.</text>
</comment>
<dbReference type="EMBL" id="JAAFYZ010000034">
    <property type="protein sequence ID" value="MBS2547770.1"/>
    <property type="molecule type" value="Genomic_DNA"/>
</dbReference>
<dbReference type="RefSeq" id="WP_212009351.1">
    <property type="nucleotide sequence ID" value="NZ_JAAFYZ010000034.1"/>
</dbReference>
<proteinExistence type="predicted"/>
<dbReference type="Proteomes" id="UP000730482">
    <property type="component" value="Unassembled WGS sequence"/>
</dbReference>
<evidence type="ECO:0000259" key="1">
    <source>
        <dbReference type="Pfam" id="PF01610"/>
    </source>
</evidence>
<reference evidence="2 3" key="1">
    <citation type="submission" date="2020-02" db="EMBL/GenBank/DDBJ databases">
        <title>Acidophilic actinobacteria isolated from forest soil.</title>
        <authorList>
            <person name="Golinska P."/>
        </authorList>
    </citation>
    <scope>NUCLEOTIDE SEQUENCE [LARGE SCALE GENOMIC DNA]</scope>
    <source>
        <strain evidence="2 3">NL8</strain>
    </source>
</reference>
<dbReference type="InterPro" id="IPR002560">
    <property type="entry name" value="Transposase_DDE"/>
</dbReference>
<evidence type="ECO:0000313" key="2">
    <source>
        <dbReference type="EMBL" id="MBS2547770.1"/>
    </source>
</evidence>
<dbReference type="InterPro" id="IPR047951">
    <property type="entry name" value="Transpos_ISL3"/>
</dbReference>
<dbReference type="PANTHER" id="PTHR33498:SF1">
    <property type="entry name" value="TRANSPOSASE FOR INSERTION SEQUENCE ELEMENT IS1557"/>
    <property type="match status" value="1"/>
</dbReference>
<gene>
    <name evidence="2" type="ORF">KGQ19_12925</name>
</gene>